<reference evidence="2 3" key="1">
    <citation type="submission" date="2020-06" db="EMBL/GenBank/DDBJ databases">
        <title>Transcriptomic and genomic resources for Thalictrum thalictroides and T. hernandezii: Facilitating candidate gene discovery in an emerging model plant lineage.</title>
        <authorList>
            <person name="Arias T."/>
            <person name="Riano-Pachon D.M."/>
            <person name="Di Stilio V.S."/>
        </authorList>
    </citation>
    <scope>NUCLEOTIDE SEQUENCE [LARGE SCALE GENOMIC DNA]</scope>
    <source>
        <strain evidence="3">cv. WT478/WT964</strain>
        <tissue evidence="2">Leaves</tissue>
    </source>
</reference>
<protein>
    <submittedName>
        <fullName evidence="2">Uncharacterized protein</fullName>
    </submittedName>
</protein>
<sequence>MHLTDFVIEDSFLRYLLGWISKVSYIAELTCILYHCGICAMTLEAKVSEDAKLEDQNVSLFLVLSVFPFICPCSYFQRMQSLKTQIFSVHIFSCVSMLACNSV</sequence>
<keyword evidence="1" id="KW-0812">Transmembrane</keyword>
<evidence type="ECO:0000256" key="1">
    <source>
        <dbReference type="SAM" id="Phobius"/>
    </source>
</evidence>
<evidence type="ECO:0000313" key="2">
    <source>
        <dbReference type="EMBL" id="KAF5193489.1"/>
    </source>
</evidence>
<name>A0A7J6W7X2_THATH</name>
<evidence type="ECO:0000313" key="3">
    <source>
        <dbReference type="Proteomes" id="UP000554482"/>
    </source>
</evidence>
<gene>
    <name evidence="2" type="ORF">FRX31_016921</name>
</gene>
<keyword evidence="1" id="KW-1133">Transmembrane helix</keyword>
<feature type="transmembrane region" description="Helical" evidence="1">
    <location>
        <begin position="58"/>
        <end position="76"/>
    </location>
</feature>
<organism evidence="2 3">
    <name type="scientific">Thalictrum thalictroides</name>
    <name type="common">Rue-anemone</name>
    <name type="synonym">Anemone thalictroides</name>
    <dbReference type="NCBI Taxonomy" id="46969"/>
    <lineage>
        <taxon>Eukaryota</taxon>
        <taxon>Viridiplantae</taxon>
        <taxon>Streptophyta</taxon>
        <taxon>Embryophyta</taxon>
        <taxon>Tracheophyta</taxon>
        <taxon>Spermatophyta</taxon>
        <taxon>Magnoliopsida</taxon>
        <taxon>Ranunculales</taxon>
        <taxon>Ranunculaceae</taxon>
        <taxon>Thalictroideae</taxon>
        <taxon>Thalictrum</taxon>
    </lineage>
</organism>
<accession>A0A7J6W7X2</accession>
<proteinExistence type="predicted"/>
<keyword evidence="3" id="KW-1185">Reference proteome</keyword>
<dbReference type="Proteomes" id="UP000554482">
    <property type="component" value="Unassembled WGS sequence"/>
</dbReference>
<dbReference type="AlphaFoldDB" id="A0A7J6W7X2"/>
<keyword evidence="1" id="KW-0472">Membrane</keyword>
<comment type="caution">
    <text evidence="2">The sequence shown here is derived from an EMBL/GenBank/DDBJ whole genome shotgun (WGS) entry which is preliminary data.</text>
</comment>
<dbReference type="EMBL" id="JABWDY010019991">
    <property type="protein sequence ID" value="KAF5193489.1"/>
    <property type="molecule type" value="Genomic_DNA"/>
</dbReference>